<gene>
    <name evidence="3" type="ORF">N5A92_21080</name>
</gene>
<accession>A0ABT2LSJ9</accession>
<dbReference type="InterPro" id="IPR018759">
    <property type="entry name" value="BBP2_2"/>
</dbReference>
<evidence type="ECO:0000313" key="3">
    <source>
        <dbReference type="EMBL" id="MCT7377515.1"/>
    </source>
</evidence>
<feature type="chain" id="PRO_5046310774" evidence="2">
    <location>
        <begin position="31"/>
        <end position="552"/>
    </location>
</feature>
<dbReference type="EMBL" id="JAOCZP010000008">
    <property type="protein sequence ID" value="MCT7377515.1"/>
    <property type="molecule type" value="Genomic_DNA"/>
</dbReference>
<evidence type="ECO:0000256" key="1">
    <source>
        <dbReference type="SAM" id="MobiDB-lite"/>
    </source>
</evidence>
<dbReference type="Proteomes" id="UP001320831">
    <property type="component" value="Unassembled WGS sequence"/>
</dbReference>
<name>A0ABT2LSJ9_9HYPH</name>
<sequence length="552" mass="58894">MSRIRFNGKFKGLRLVCAAGALMTAFPATGQEGSLRGTVGDTYMDSTLRAGRGMEAAETPRTQYRPTSAGALPDSADEDGTLFPGTGSLTAEDPFPPLDRPASTRGSATAAENENRAEEAAAPSQEAEPAEQLDDLATGTARVGTIDATEGIRPLPLRTNERVEPIEGRARRTPEDDPYAPLGLRIGTFTVVPTLEQGLTWTTNADSSPGGEEALLSETTLRLNAVSGWSRHRAVLNGYGTYRKSVSGDDVSEFEGGADAALELDLRGDLSARAALAYAARRESASSPVAIAGVVRQPLRHTIDGSLGVEKAVGKLRLRVTGEVSRNQYGDARLDNGDTLSQSDRNSTLALVRLRGGYELSPALIPFLEVEAGRRFYDEERDSAGYARSATRLGARAGLSLDISEKLSGEVSAGWVAEDFEDDRLDTVSGLALAAALNWSPMRGTNVRLDGSTTVEGSTDAGDSGSLLYSGTLRLERQMRSNLTGDVALGAAWRDYSGGGHDLILSGEASLTWWLNRYAGLTGRARHERQKSNLPGRDYEATSIFMGMTLQR</sequence>
<feature type="signal peptide" evidence="2">
    <location>
        <begin position="1"/>
        <end position="30"/>
    </location>
</feature>
<proteinExistence type="predicted"/>
<dbReference type="RefSeq" id="WP_260906077.1">
    <property type="nucleotide sequence ID" value="NZ_JAOCZP010000008.1"/>
</dbReference>
<keyword evidence="2" id="KW-0732">Signal</keyword>
<comment type="caution">
    <text evidence="3">The sequence shown here is derived from an EMBL/GenBank/DDBJ whole genome shotgun (WGS) entry which is preliminary data.</text>
</comment>
<evidence type="ECO:0000256" key="2">
    <source>
        <dbReference type="SAM" id="SignalP"/>
    </source>
</evidence>
<evidence type="ECO:0000313" key="4">
    <source>
        <dbReference type="Proteomes" id="UP001320831"/>
    </source>
</evidence>
<feature type="region of interest" description="Disordered" evidence="1">
    <location>
        <begin position="53"/>
        <end position="133"/>
    </location>
</feature>
<keyword evidence="4" id="KW-1185">Reference proteome</keyword>
<reference evidence="3 4" key="1">
    <citation type="submission" date="2022-09" db="EMBL/GenBank/DDBJ databases">
        <title>Chelativorans salina sp. nov., a novel slightly halophilic bacterium isolated from a saline lake sediment enrichment.</title>
        <authorList>
            <person name="Gao L."/>
            <person name="Fang B.-Z."/>
            <person name="Li W.-J."/>
        </authorList>
    </citation>
    <scope>NUCLEOTIDE SEQUENCE [LARGE SCALE GENOMIC DNA]</scope>
    <source>
        <strain evidence="3 4">EGI FJ00035</strain>
    </source>
</reference>
<dbReference type="Pfam" id="PF10082">
    <property type="entry name" value="BBP2_2"/>
    <property type="match status" value="1"/>
</dbReference>
<protein>
    <submittedName>
        <fullName evidence="3">Outer membrane beta-barrel protein</fullName>
    </submittedName>
</protein>
<organism evidence="3 4">
    <name type="scientific">Chelativorans salis</name>
    <dbReference type="NCBI Taxonomy" id="2978478"/>
    <lineage>
        <taxon>Bacteria</taxon>
        <taxon>Pseudomonadati</taxon>
        <taxon>Pseudomonadota</taxon>
        <taxon>Alphaproteobacteria</taxon>
        <taxon>Hyphomicrobiales</taxon>
        <taxon>Phyllobacteriaceae</taxon>
        <taxon>Chelativorans</taxon>
    </lineage>
</organism>